<feature type="domain" description="DUF4788" evidence="3">
    <location>
        <begin position="18"/>
        <end position="242"/>
    </location>
</feature>
<dbReference type="AlphaFoldDB" id="A0A6P8XCS5"/>
<accession>A0A6P8XCS5</accession>
<dbReference type="InterPro" id="IPR031992">
    <property type="entry name" value="DUF4788"/>
</dbReference>
<feature type="region of interest" description="Disordered" evidence="1">
    <location>
        <begin position="790"/>
        <end position="886"/>
    </location>
</feature>
<protein>
    <submittedName>
        <fullName evidence="5">Uncharacterized protein LOC117574348</fullName>
    </submittedName>
</protein>
<organism evidence="4 5">
    <name type="scientific">Drosophila albomicans</name>
    <name type="common">Fruit fly</name>
    <dbReference type="NCBI Taxonomy" id="7291"/>
    <lineage>
        <taxon>Eukaryota</taxon>
        <taxon>Metazoa</taxon>
        <taxon>Ecdysozoa</taxon>
        <taxon>Arthropoda</taxon>
        <taxon>Hexapoda</taxon>
        <taxon>Insecta</taxon>
        <taxon>Pterygota</taxon>
        <taxon>Neoptera</taxon>
        <taxon>Endopterygota</taxon>
        <taxon>Diptera</taxon>
        <taxon>Brachycera</taxon>
        <taxon>Muscomorpha</taxon>
        <taxon>Ephydroidea</taxon>
        <taxon>Drosophilidae</taxon>
        <taxon>Drosophila</taxon>
    </lineage>
</organism>
<dbReference type="OrthoDB" id="7883086at2759"/>
<feature type="domain" description="DUF4776" evidence="2">
    <location>
        <begin position="291"/>
        <end position="765"/>
    </location>
</feature>
<dbReference type="PANTHER" id="PTHR39079:SF1">
    <property type="entry name" value="GH11706P-RELATED"/>
    <property type="match status" value="1"/>
</dbReference>
<evidence type="ECO:0000256" key="1">
    <source>
        <dbReference type="SAM" id="MobiDB-lite"/>
    </source>
</evidence>
<sequence>MSEFQAPTERVNFLFDIIVTRLQFFKDDIADPKDLLVNAKFNRVAINITQSRINVSEFKAGRRTEITETPDGLRKTLEATGMPVVARYRGATLGTTVFTFPQHFIDRIEIGMSDLMHADTCSLIRREQEIGIVELLCVLTIKCEEPQLDVFDEKSKCRNLGKIINPADVMFLFGEPQPCAKPEGPCYDELEPEEGDERLRLDLERYRELNHRVYAPPEDICGVDACCDLKNMTEQYGHVIDSLIRQMNNLNSPMPNDQCLFTDWSGKAAGFRPMNVNRTIPIPVGDWPDKSIKPIRFCPVCLTAMSWLPKYAPCPKCCTKPMPQFDEKPEEPPTADQIVQEYLKLPPKRVDPCLDPCRMDDDNEQEVVNANETDVRKRSIVKLGKELNKNGAADYCRNRCRCTCKAGKMCVHCRIRKLCADIFKQKDAEYKDCRVLEPNSNEDFCVVVEEDETQCRPYLERVFAELRDLYHKRDAAQQKLDSRCTQSLFGRKRSEYMTSAAHKSSSSGTTLKAVGSPTFLHRAPQAKIGHKSCLKEPGKISRRHGWSWPSSKQARKHGWRPGAICRYAGAIMKFFLQYSPDQNAFNTCRRAEEQQQEKERRKPILNICKRNGAIFITLRAVNSANIDMKPIIFKIVKSDLARAMRMLKRKLKAKGYRKCTCHRPLMMCVCRKNIEKKELECELRKECKRLGMESCVDKITLSDTSDSEMEYNLDVSPPVALAKPNLLAIKPKTLNISTQTAAGDEQVTPKYPVKLDPYWRSYDCAAGDRYTGTAFGSPGEHVFEDGVFGFRGGGPHGQPAAPGGRLKPKTVWGSKPGGPMRGGGRDGTGGGGGGGGGSRGGGGGGKGGHGGGPGAGPGSGFGGFGGKSFPGAKKQPAGKSPPIPVRMTDRHNKAVAAAVKGEKDAVKAAIATKKKGINLIKYLEKKGAVKKPWNPNEPEPEVKTTTKTTGPVLGKDGLTDAQRARRALLQVSIPPFDHLPRLGKGFDPCAACYSPFSYSCNYPCYNYC</sequence>
<evidence type="ECO:0000259" key="2">
    <source>
        <dbReference type="Pfam" id="PF16003"/>
    </source>
</evidence>
<proteinExistence type="predicted"/>
<dbReference type="Proteomes" id="UP000515160">
    <property type="component" value="Chromosome 2R"/>
</dbReference>
<reference evidence="5" key="1">
    <citation type="submission" date="2025-08" db="UniProtKB">
        <authorList>
            <consortium name="RefSeq"/>
        </authorList>
    </citation>
    <scope>IDENTIFICATION</scope>
    <source>
        <strain evidence="5">15112-1751.03</strain>
        <tissue evidence="5">Whole Adult</tissue>
    </source>
</reference>
<dbReference type="Pfam" id="PF16032">
    <property type="entry name" value="DUF4788"/>
    <property type="match status" value="1"/>
</dbReference>
<evidence type="ECO:0000313" key="5">
    <source>
        <dbReference type="RefSeq" id="XP_034114061.1"/>
    </source>
</evidence>
<feature type="region of interest" description="Disordered" evidence="1">
    <location>
        <begin position="931"/>
        <end position="956"/>
    </location>
</feature>
<dbReference type="PANTHER" id="PTHR39079">
    <property type="entry name" value="FI08034P-RELATED"/>
    <property type="match status" value="1"/>
</dbReference>
<dbReference type="GeneID" id="117574348"/>
<keyword evidence="4" id="KW-1185">Reference proteome</keyword>
<feature type="compositionally biased region" description="Gly residues" evidence="1">
    <location>
        <begin position="815"/>
        <end position="868"/>
    </location>
</feature>
<evidence type="ECO:0000313" key="4">
    <source>
        <dbReference type="Proteomes" id="UP000515160"/>
    </source>
</evidence>
<dbReference type="InterPro" id="IPR031949">
    <property type="entry name" value="DUF4776"/>
</dbReference>
<dbReference type="RefSeq" id="XP_034114061.1">
    <property type="nucleotide sequence ID" value="XM_034258170.2"/>
</dbReference>
<evidence type="ECO:0000259" key="3">
    <source>
        <dbReference type="Pfam" id="PF16032"/>
    </source>
</evidence>
<dbReference type="Pfam" id="PF16003">
    <property type="entry name" value="DUF4776"/>
    <property type="match status" value="1"/>
</dbReference>
<name>A0A6P8XCS5_DROAB</name>
<gene>
    <name evidence="5" type="primary">LOC117574348</name>
</gene>